<protein>
    <submittedName>
        <fullName evidence="2">Uncharacterized protein</fullName>
    </submittedName>
</protein>
<comment type="caution">
    <text evidence="2">The sequence shown here is derived from an EMBL/GenBank/DDBJ whole genome shotgun (WGS) entry which is preliminary data.</text>
</comment>
<reference evidence="2 3" key="1">
    <citation type="submission" date="2021-02" db="EMBL/GenBank/DDBJ databases">
        <title>Variation within the Batrachochytrium salamandrivorans European outbreak.</title>
        <authorList>
            <person name="Kelly M."/>
            <person name="Pasmans F."/>
            <person name="Shea T.P."/>
            <person name="Munoz J.F."/>
            <person name="Carranza S."/>
            <person name="Cuomo C.A."/>
            <person name="Martel A."/>
        </authorList>
    </citation>
    <scope>NUCLEOTIDE SEQUENCE [LARGE SCALE GENOMIC DNA]</scope>
    <source>
        <strain evidence="2 3">AMFP18/2</strain>
    </source>
</reference>
<evidence type="ECO:0000256" key="1">
    <source>
        <dbReference type="SAM" id="MobiDB-lite"/>
    </source>
</evidence>
<feature type="region of interest" description="Disordered" evidence="1">
    <location>
        <begin position="1"/>
        <end position="20"/>
    </location>
</feature>
<name>A0ABQ8FN24_9FUNG</name>
<accession>A0ABQ8FN24</accession>
<gene>
    <name evidence="2" type="ORF">BASA50_001857</name>
</gene>
<evidence type="ECO:0000313" key="2">
    <source>
        <dbReference type="EMBL" id="KAH6601069.1"/>
    </source>
</evidence>
<feature type="compositionally biased region" description="Basic residues" evidence="1">
    <location>
        <begin position="1"/>
        <end position="11"/>
    </location>
</feature>
<keyword evidence="3" id="KW-1185">Reference proteome</keyword>
<organism evidence="2 3">
    <name type="scientific">Batrachochytrium salamandrivorans</name>
    <dbReference type="NCBI Taxonomy" id="1357716"/>
    <lineage>
        <taxon>Eukaryota</taxon>
        <taxon>Fungi</taxon>
        <taxon>Fungi incertae sedis</taxon>
        <taxon>Chytridiomycota</taxon>
        <taxon>Chytridiomycota incertae sedis</taxon>
        <taxon>Chytridiomycetes</taxon>
        <taxon>Rhizophydiales</taxon>
        <taxon>Rhizophydiales incertae sedis</taxon>
        <taxon>Batrachochytrium</taxon>
    </lineage>
</organism>
<dbReference type="EMBL" id="JAFCIX010000019">
    <property type="protein sequence ID" value="KAH6601069.1"/>
    <property type="molecule type" value="Genomic_DNA"/>
</dbReference>
<evidence type="ECO:0000313" key="3">
    <source>
        <dbReference type="Proteomes" id="UP001648503"/>
    </source>
</evidence>
<dbReference type="Proteomes" id="UP001648503">
    <property type="component" value="Unassembled WGS sequence"/>
</dbReference>
<proteinExistence type="predicted"/>
<sequence>MSASRVRHHIGPRPDPHPEIPAAGNLVHIDHANSSRLCLDWGDRSPYTKRSLLEPLQHMSGRPLPNVAAISEKARGLTHGVRVDSTQTAAEVIFPTQQHPLLAEREAKRERIYHRKEHQILGKSICSEIELPEYTNDVDYKFGQASKKDISVAEIMYPPPSAEDLDDSFEGEQRRQSNHRNYVISHGSYKPGQRRMYYGNNWVAPNYEAKGVNQCYDNDSSRVRDSMYWEESRMQELHSKIVSSRLADFCERHQPEIGHVHDPIKSTIAHLPVDHTFGLTIPADKYSACELLGRTHIAYAPGPAIDRHKLPPAGLPTNRHGDLEQPRHIIPKIYPNEDISIVSKITADIPGGSKKADKGRLQLEEGHVFGVPTVRNQPENMRMSKLLDSTNFGNELGAKELLYPTHRNVYGIDQLREFKRRLKCPL</sequence>